<dbReference type="Proteomes" id="UP000010808">
    <property type="component" value="Chromosome"/>
</dbReference>
<dbReference type="OrthoDB" id="1853779at2"/>
<dbReference type="SUPFAM" id="SSF53335">
    <property type="entry name" value="S-adenosyl-L-methionine-dependent methyltransferases"/>
    <property type="match status" value="1"/>
</dbReference>
<dbReference type="PATRIC" id="fig|1121451.3.peg.2433"/>
<dbReference type="STRING" id="1121451.DESAM_22213"/>
<dbReference type="KEGG" id="dhy:DESAM_22213"/>
<feature type="domain" description="Methyltransferase" evidence="1">
    <location>
        <begin position="43"/>
        <end position="166"/>
    </location>
</feature>
<organism evidence="2 3">
    <name type="scientific">Maridesulfovibrio hydrothermalis AM13 = DSM 14728</name>
    <dbReference type="NCBI Taxonomy" id="1121451"/>
    <lineage>
        <taxon>Bacteria</taxon>
        <taxon>Pseudomonadati</taxon>
        <taxon>Thermodesulfobacteriota</taxon>
        <taxon>Desulfovibrionia</taxon>
        <taxon>Desulfovibrionales</taxon>
        <taxon>Desulfovibrionaceae</taxon>
        <taxon>Maridesulfovibrio</taxon>
    </lineage>
</organism>
<evidence type="ECO:0000259" key="1">
    <source>
        <dbReference type="Pfam" id="PF13847"/>
    </source>
</evidence>
<reference evidence="2 3" key="1">
    <citation type="submission" date="2012-10" db="EMBL/GenBank/DDBJ databases">
        <authorList>
            <person name="Genoscope - CEA"/>
        </authorList>
    </citation>
    <scope>NUCLEOTIDE SEQUENCE [LARGE SCALE GENOMIC DNA]</scope>
    <source>
        <strain evidence="3">AM13 / DSM 14728</strain>
    </source>
</reference>
<dbReference type="HOGENOM" id="CLU_066423_0_0_7"/>
<dbReference type="RefSeq" id="WP_015337080.1">
    <property type="nucleotide sequence ID" value="NC_020055.1"/>
</dbReference>
<evidence type="ECO:0000313" key="3">
    <source>
        <dbReference type="Proteomes" id="UP000010808"/>
    </source>
</evidence>
<dbReference type="Pfam" id="PF13847">
    <property type="entry name" value="Methyltransf_31"/>
    <property type="match status" value="1"/>
</dbReference>
<sequence>MRNRKKIPDPPEDLHICFGGGDFHAIGSKMINICKDKLGLAVDEKVLDIGCGIGRLSFPLLDYLDESGGYEGFDTFPVGVKWCTENITPEFPNFKFQLVDIFNSTYNPYATTTGADFVFPYEDNSFGLAMLNSVFTHMMPDDIINYVNEIDRVLNEKGRIFVTFFLVNDESSSLMDQGKSVHDFHKYGVFYTADPKDPMDAVGYEEKFVKNIFGRHGFKIQEILYGTWCGRTASNHQDILLITR</sequence>
<dbReference type="EMBL" id="FO203522">
    <property type="protein sequence ID" value="CCO24480.1"/>
    <property type="molecule type" value="Genomic_DNA"/>
</dbReference>
<dbReference type="InterPro" id="IPR025714">
    <property type="entry name" value="Methyltranfer_dom"/>
</dbReference>
<dbReference type="eggNOG" id="COG2226">
    <property type="taxonomic scope" value="Bacteria"/>
</dbReference>
<dbReference type="AlphaFoldDB" id="L0RE73"/>
<evidence type="ECO:0000313" key="2">
    <source>
        <dbReference type="EMBL" id="CCO24480.1"/>
    </source>
</evidence>
<name>L0RE73_9BACT</name>
<gene>
    <name evidence="2" type="ORF">DESAM_22213</name>
</gene>
<protein>
    <recommendedName>
        <fullName evidence="1">Methyltransferase domain-containing protein</fullName>
    </recommendedName>
</protein>
<accession>L0RE73</accession>
<proteinExistence type="predicted"/>
<dbReference type="CDD" id="cd02440">
    <property type="entry name" value="AdoMet_MTases"/>
    <property type="match status" value="1"/>
</dbReference>
<keyword evidence="3" id="KW-1185">Reference proteome</keyword>
<dbReference type="Gene3D" id="3.40.50.150">
    <property type="entry name" value="Vaccinia Virus protein VP39"/>
    <property type="match status" value="1"/>
</dbReference>
<dbReference type="InterPro" id="IPR029063">
    <property type="entry name" value="SAM-dependent_MTases_sf"/>
</dbReference>